<gene>
    <name evidence="3" type="primary">niaR_5</name>
    <name evidence="3" type="ORF">SDC9_81504</name>
</gene>
<evidence type="ECO:0000313" key="3">
    <source>
        <dbReference type="EMBL" id="MPM34914.1"/>
    </source>
</evidence>
<protein>
    <submittedName>
        <fullName evidence="3">Putative transcription repressor NiaR</fullName>
    </submittedName>
</protein>
<sequence length="175" mass="19779">MNGDKRRESILQQLVESSLPISGLQLAKLLYVSRQVIVQDIALLRAEKHDILSTNTGYIIKKALKPQRVFCVSHSDDCILDELYTIVDLGGRVVDVQINHKVYGNFLAQLNIKSRKDAENLVERISLGESIPLKKLTQDTHCHLVEADTIEELNSIENELRRKGYLMLANSLGKE</sequence>
<name>A0A644ZAJ5_9ZZZZ</name>
<dbReference type="InterPro" id="IPR026043">
    <property type="entry name" value="NadR"/>
</dbReference>
<dbReference type="PANTHER" id="PTHR40068">
    <property type="entry name" value="TRANSCRIPTION REPRESSOR NIAR-RELATED"/>
    <property type="match status" value="1"/>
</dbReference>
<dbReference type="InterPro" id="IPR004173">
    <property type="entry name" value="3H_domain"/>
</dbReference>
<dbReference type="InterPro" id="IPR013196">
    <property type="entry name" value="HTH_11"/>
</dbReference>
<dbReference type="InterPro" id="IPR036388">
    <property type="entry name" value="WH-like_DNA-bd_sf"/>
</dbReference>
<dbReference type="GO" id="GO:0036094">
    <property type="term" value="F:small molecule binding"/>
    <property type="evidence" value="ECO:0007669"/>
    <property type="project" value="InterPro"/>
</dbReference>
<dbReference type="Gene3D" id="3.30.1340.20">
    <property type="entry name" value="3H domain"/>
    <property type="match status" value="1"/>
</dbReference>
<dbReference type="EMBL" id="VSSQ01007120">
    <property type="protein sequence ID" value="MPM34914.1"/>
    <property type="molecule type" value="Genomic_DNA"/>
</dbReference>
<dbReference type="PIRSF" id="PIRSF037847">
    <property type="entry name" value="NiaR"/>
    <property type="match status" value="1"/>
</dbReference>
<dbReference type="AlphaFoldDB" id="A0A644ZAJ5"/>
<dbReference type="Pfam" id="PF08279">
    <property type="entry name" value="HTH_11"/>
    <property type="match status" value="1"/>
</dbReference>
<proteinExistence type="predicted"/>
<dbReference type="Pfam" id="PF02829">
    <property type="entry name" value="3H"/>
    <property type="match status" value="1"/>
</dbReference>
<dbReference type="InterPro" id="IPR035922">
    <property type="entry name" value="3H_dom_sf"/>
</dbReference>
<feature type="domain" description="3H" evidence="1">
    <location>
        <begin position="71"/>
        <end position="166"/>
    </location>
</feature>
<feature type="domain" description="Helix-turn-helix type 11" evidence="2">
    <location>
        <begin position="6"/>
        <end position="59"/>
    </location>
</feature>
<reference evidence="3" key="1">
    <citation type="submission" date="2019-08" db="EMBL/GenBank/DDBJ databases">
        <authorList>
            <person name="Kucharzyk K."/>
            <person name="Murdoch R.W."/>
            <person name="Higgins S."/>
            <person name="Loffler F."/>
        </authorList>
    </citation>
    <scope>NUCLEOTIDE SEQUENCE</scope>
</reference>
<evidence type="ECO:0000259" key="2">
    <source>
        <dbReference type="Pfam" id="PF08279"/>
    </source>
</evidence>
<dbReference type="SUPFAM" id="SSF46785">
    <property type="entry name" value="Winged helix' DNA-binding domain"/>
    <property type="match status" value="1"/>
</dbReference>
<dbReference type="Gene3D" id="1.10.10.10">
    <property type="entry name" value="Winged helix-like DNA-binding domain superfamily/Winged helix DNA-binding domain"/>
    <property type="match status" value="1"/>
</dbReference>
<dbReference type="InterPro" id="IPR036390">
    <property type="entry name" value="WH_DNA-bd_sf"/>
</dbReference>
<dbReference type="SUPFAM" id="SSF75500">
    <property type="entry name" value="Putative transcriptional regulator TM1602, C-terminal domain"/>
    <property type="match status" value="1"/>
</dbReference>
<organism evidence="3">
    <name type="scientific">bioreactor metagenome</name>
    <dbReference type="NCBI Taxonomy" id="1076179"/>
    <lineage>
        <taxon>unclassified sequences</taxon>
        <taxon>metagenomes</taxon>
        <taxon>ecological metagenomes</taxon>
    </lineage>
</organism>
<dbReference type="PANTHER" id="PTHR40068:SF1">
    <property type="entry name" value="TRANSCRIPTION REPRESSOR NIAR-RELATED"/>
    <property type="match status" value="1"/>
</dbReference>
<comment type="caution">
    <text evidence="3">The sequence shown here is derived from an EMBL/GenBank/DDBJ whole genome shotgun (WGS) entry which is preliminary data.</text>
</comment>
<evidence type="ECO:0000259" key="1">
    <source>
        <dbReference type="Pfam" id="PF02829"/>
    </source>
</evidence>
<accession>A0A644ZAJ5</accession>